<dbReference type="RefSeq" id="XP_043059276.1">
    <property type="nucleotide sequence ID" value="XM_043204465.1"/>
</dbReference>
<gene>
    <name evidence="2" type="ORF">KL928_003834</name>
</gene>
<name>A0AAN6DEZ0_PICAN</name>
<evidence type="ECO:0000256" key="1">
    <source>
        <dbReference type="SAM" id="MobiDB-lite"/>
    </source>
</evidence>
<dbReference type="AlphaFoldDB" id="A0AAN6DEZ0"/>
<proteinExistence type="predicted"/>
<dbReference type="EMBL" id="JAHLUX010000007">
    <property type="protein sequence ID" value="KAG7817935.1"/>
    <property type="molecule type" value="Genomic_DNA"/>
</dbReference>
<protein>
    <submittedName>
        <fullName evidence="2">Uncharacterized protein</fullName>
    </submittedName>
</protein>
<accession>A0AAN6DEZ0</accession>
<feature type="region of interest" description="Disordered" evidence="1">
    <location>
        <begin position="1"/>
        <end position="25"/>
    </location>
</feature>
<evidence type="ECO:0000313" key="2">
    <source>
        <dbReference type="EMBL" id="KAG7817935.1"/>
    </source>
</evidence>
<reference evidence="2" key="1">
    <citation type="journal article" date="2021" name="G3 (Bethesda)">
        <title>Genomic diversity, chromosomal rearrangements, and interspecies hybridization in the ogataea polymorpha species complex.</title>
        <authorList>
            <person name="Hanson S.J."/>
            <person name="Cinneide E.O."/>
            <person name="Salzberg L.I."/>
            <person name="Wolfe K.H."/>
            <person name="McGowan J."/>
            <person name="Fitzpatrick D.A."/>
            <person name="Matlin K."/>
        </authorList>
    </citation>
    <scope>NUCLEOTIDE SEQUENCE</scope>
    <source>
        <strain evidence="2">61-244</strain>
    </source>
</reference>
<sequence length="102" mass="11838">MWRQKSYTDDTAPGGRRSLHRDYNPGAPFDIDLQITYAIGVGFGRQYLILDDYKAPFLAIVLRHKREAKKLYADAQCKLGDRMYSKRYDLIVLGFVYARRAS</sequence>
<dbReference type="Proteomes" id="UP001196530">
    <property type="component" value="Unassembled WGS sequence"/>
</dbReference>
<dbReference type="GeneID" id="66127885"/>
<comment type="caution">
    <text evidence="2">The sequence shown here is derived from an EMBL/GenBank/DDBJ whole genome shotgun (WGS) entry which is preliminary data.</text>
</comment>
<organism evidence="2 3">
    <name type="scientific">Pichia angusta</name>
    <name type="common">Yeast</name>
    <name type="synonym">Hansenula polymorpha</name>
    <dbReference type="NCBI Taxonomy" id="870730"/>
    <lineage>
        <taxon>Eukaryota</taxon>
        <taxon>Fungi</taxon>
        <taxon>Dikarya</taxon>
        <taxon>Ascomycota</taxon>
        <taxon>Saccharomycotina</taxon>
        <taxon>Pichiomycetes</taxon>
        <taxon>Pichiales</taxon>
        <taxon>Pichiaceae</taxon>
        <taxon>Ogataea</taxon>
    </lineage>
</organism>
<evidence type="ECO:0000313" key="3">
    <source>
        <dbReference type="Proteomes" id="UP001196530"/>
    </source>
</evidence>